<dbReference type="GO" id="GO:0005829">
    <property type="term" value="C:cytosol"/>
    <property type="evidence" value="ECO:0007669"/>
    <property type="project" value="TreeGrafter"/>
</dbReference>
<evidence type="ECO:0000256" key="4">
    <source>
        <dbReference type="ARBA" id="ARBA00048707"/>
    </source>
</evidence>
<evidence type="ECO:0000313" key="7">
    <source>
        <dbReference type="EMBL" id="OCB85250.1"/>
    </source>
</evidence>
<evidence type="ECO:0000256" key="6">
    <source>
        <dbReference type="SAM" id="Phobius"/>
    </source>
</evidence>
<evidence type="ECO:0000256" key="2">
    <source>
        <dbReference type="ARBA" id="ARBA00022801"/>
    </source>
</evidence>
<reference evidence="7" key="1">
    <citation type="submission" date="2016-06" db="EMBL/GenBank/DDBJ databases">
        <title>Draft Genome sequence of the fungus Inonotus baumii.</title>
        <authorList>
            <person name="Zhu H."/>
            <person name="Lin W."/>
        </authorList>
    </citation>
    <scope>NUCLEOTIDE SEQUENCE</scope>
    <source>
        <strain evidence="7">821</strain>
    </source>
</reference>
<gene>
    <name evidence="7" type="ORF">A7U60_g7877</name>
</gene>
<name>A0A9Q5HST0_SANBA</name>
<feature type="transmembrane region" description="Helical" evidence="6">
    <location>
        <begin position="6"/>
        <end position="28"/>
    </location>
</feature>
<keyword evidence="6" id="KW-0812">Transmembrane</keyword>
<organism evidence="7 8">
    <name type="scientific">Sanghuangporus baumii</name>
    <name type="common">Phellinus baumii</name>
    <dbReference type="NCBI Taxonomy" id="108892"/>
    <lineage>
        <taxon>Eukaryota</taxon>
        <taxon>Fungi</taxon>
        <taxon>Dikarya</taxon>
        <taxon>Basidiomycota</taxon>
        <taxon>Agaricomycotina</taxon>
        <taxon>Agaricomycetes</taxon>
        <taxon>Hymenochaetales</taxon>
        <taxon>Hymenochaetaceae</taxon>
        <taxon>Sanghuangporus</taxon>
    </lineage>
</organism>
<accession>A0A9Q5HST0</accession>
<dbReference type="EC" id="3.1.1.29" evidence="1"/>
<dbReference type="OrthoDB" id="1733656at2759"/>
<dbReference type="InterPro" id="IPR002833">
    <property type="entry name" value="PTH2"/>
</dbReference>
<evidence type="ECO:0000256" key="3">
    <source>
        <dbReference type="ARBA" id="ARBA00038050"/>
    </source>
</evidence>
<dbReference type="Pfam" id="PF01981">
    <property type="entry name" value="PTH2"/>
    <property type="match status" value="1"/>
</dbReference>
<comment type="caution">
    <text evidence="7">The sequence shown here is derived from an EMBL/GenBank/DDBJ whole genome shotgun (WGS) entry which is preliminary data.</text>
</comment>
<dbReference type="Gene3D" id="3.40.1490.10">
    <property type="entry name" value="Bit1"/>
    <property type="match status" value="1"/>
</dbReference>
<evidence type="ECO:0000256" key="5">
    <source>
        <dbReference type="SAM" id="MobiDB-lite"/>
    </source>
</evidence>
<evidence type="ECO:0000313" key="8">
    <source>
        <dbReference type="Proteomes" id="UP000757232"/>
    </source>
</evidence>
<protein>
    <recommendedName>
        <fullName evidence="1">peptidyl-tRNA hydrolase</fullName>
        <ecNumber evidence="1">3.1.1.29</ecNumber>
    </recommendedName>
</protein>
<keyword evidence="6" id="KW-1133">Transmembrane helix</keyword>
<feature type="region of interest" description="Disordered" evidence="5">
    <location>
        <begin position="33"/>
        <end position="64"/>
    </location>
</feature>
<dbReference type="PANTHER" id="PTHR12649">
    <property type="entry name" value="PEPTIDYL-TRNA HYDROLASE 2"/>
    <property type="match status" value="1"/>
</dbReference>
<dbReference type="Proteomes" id="UP000757232">
    <property type="component" value="Unassembled WGS sequence"/>
</dbReference>
<comment type="similarity">
    <text evidence="3">Belongs to the PTH2 family.</text>
</comment>
<sequence>MASTAASYAALVTVSLTVGYWAGTRWAVKAASSGRQSKSNGQERSSSGKKALGADSDSDASDASPVEDLASVKAGLLEDCKLMFVCLHSTSHATLACYKDLNKSNPAVGILFFHFISYVLTHVSFEALAALGKNRKYITTPSLTRHARYRQSKVTLRAENEEELDTLEAMARSLNLCARSIHDAGRTQIAAGSRTVVGIGPVYEKAVGDYGVKS</sequence>
<evidence type="ECO:0000256" key="1">
    <source>
        <dbReference type="ARBA" id="ARBA00013260"/>
    </source>
</evidence>
<keyword evidence="8" id="KW-1185">Reference proteome</keyword>
<dbReference type="InterPro" id="IPR023476">
    <property type="entry name" value="Pep_tRNA_hydro_II_dom_sf"/>
</dbReference>
<dbReference type="AlphaFoldDB" id="A0A9Q5HST0"/>
<feature type="compositionally biased region" description="Polar residues" evidence="5">
    <location>
        <begin position="33"/>
        <end position="45"/>
    </location>
</feature>
<dbReference type="PANTHER" id="PTHR12649:SF11">
    <property type="entry name" value="PEPTIDYL-TRNA HYDROLASE 2, MITOCHONDRIAL"/>
    <property type="match status" value="1"/>
</dbReference>
<dbReference type="SUPFAM" id="SSF102462">
    <property type="entry name" value="Peptidyl-tRNA hydrolase II"/>
    <property type="match status" value="1"/>
</dbReference>
<dbReference type="EMBL" id="LNZH02000211">
    <property type="protein sequence ID" value="OCB85250.1"/>
    <property type="molecule type" value="Genomic_DNA"/>
</dbReference>
<comment type="catalytic activity">
    <reaction evidence="4">
        <text>an N-acyl-L-alpha-aminoacyl-tRNA + H2O = an N-acyl-L-amino acid + a tRNA + H(+)</text>
        <dbReference type="Rhea" id="RHEA:54448"/>
        <dbReference type="Rhea" id="RHEA-COMP:10123"/>
        <dbReference type="Rhea" id="RHEA-COMP:13883"/>
        <dbReference type="ChEBI" id="CHEBI:15377"/>
        <dbReference type="ChEBI" id="CHEBI:15378"/>
        <dbReference type="ChEBI" id="CHEBI:59874"/>
        <dbReference type="ChEBI" id="CHEBI:78442"/>
        <dbReference type="ChEBI" id="CHEBI:138191"/>
        <dbReference type="EC" id="3.1.1.29"/>
    </reaction>
</comment>
<keyword evidence="6" id="KW-0472">Membrane</keyword>
<proteinExistence type="inferred from homology"/>
<keyword evidence="2" id="KW-0378">Hydrolase</keyword>
<dbReference type="GO" id="GO:0004045">
    <property type="term" value="F:peptidyl-tRNA hydrolase activity"/>
    <property type="evidence" value="ECO:0007669"/>
    <property type="project" value="UniProtKB-EC"/>
</dbReference>